<protein>
    <submittedName>
        <fullName evidence="2">Uncharacterized protein</fullName>
    </submittedName>
</protein>
<feature type="compositionally biased region" description="Low complexity" evidence="1">
    <location>
        <begin position="93"/>
        <end position="104"/>
    </location>
</feature>
<dbReference type="Proteomes" id="UP000266841">
    <property type="component" value="Unassembled WGS sequence"/>
</dbReference>
<keyword evidence="3" id="KW-1185">Reference proteome</keyword>
<gene>
    <name evidence="2" type="ORF">THAOC_20029</name>
</gene>
<sequence>MTSAPSQAPEGEGSPGKRTTSALGQGSIWRGVGAAAPARERRCLSPDPRGGAVVLPGSKDSVLEDGVAGARRPPDPGPSGMGRRRPRRDGWRPGRPARPSIGPDGRAGRRDRPPGPDSRAPGGLCNGSLSSSRSD</sequence>
<accession>K0S130</accession>
<comment type="caution">
    <text evidence="2">The sequence shown here is derived from an EMBL/GenBank/DDBJ whole genome shotgun (WGS) entry which is preliminary data.</text>
</comment>
<feature type="region of interest" description="Disordered" evidence="1">
    <location>
        <begin position="1"/>
        <end position="135"/>
    </location>
</feature>
<dbReference type="EMBL" id="AGNL01022489">
    <property type="protein sequence ID" value="EJK59713.1"/>
    <property type="molecule type" value="Genomic_DNA"/>
</dbReference>
<dbReference type="AlphaFoldDB" id="K0S130"/>
<evidence type="ECO:0000313" key="3">
    <source>
        <dbReference type="Proteomes" id="UP000266841"/>
    </source>
</evidence>
<name>K0S130_THAOC</name>
<evidence type="ECO:0000256" key="1">
    <source>
        <dbReference type="SAM" id="MobiDB-lite"/>
    </source>
</evidence>
<proteinExistence type="predicted"/>
<reference evidence="2 3" key="1">
    <citation type="journal article" date="2012" name="Genome Biol.">
        <title>Genome and low-iron response of an oceanic diatom adapted to chronic iron limitation.</title>
        <authorList>
            <person name="Lommer M."/>
            <person name="Specht M."/>
            <person name="Roy A.S."/>
            <person name="Kraemer L."/>
            <person name="Andreson R."/>
            <person name="Gutowska M.A."/>
            <person name="Wolf J."/>
            <person name="Bergner S.V."/>
            <person name="Schilhabel M.B."/>
            <person name="Klostermeier U.C."/>
            <person name="Beiko R.G."/>
            <person name="Rosenstiel P."/>
            <person name="Hippler M."/>
            <person name="Laroche J."/>
        </authorList>
    </citation>
    <scope>NUCLEOTIDE SEQUENCE [LARGE SCALE GENOMIC DNA]</scope>
    <source>
        <strain evidence="2 3">CCMP1005</strain>
    </source>
</reference>
<organism evidence="2 3">
    <name type="scientific">Thalassiosira oceanica</name>
    <name type="common">Marine diatom</name>
    <dbReference type="NCBI Taxonomy" id="159749"/>
    <lineage>
        <taxon>Eukaryota</taxon>
        <taxon>Sar</taxon>
        <taxon>Stramenopiles</taxon>
        <taxon>Ochrophyta</taxon>
        <taxon>Bacillariophyta</taxon>
        <taxon>Coscinodiscophyceae</taxon>
        <taxon>Thalassiosirophycidae</taxon>
        <taxon>Thalassiosirales</taxon>
        <taxon>Thalassiosiraceae</taxon>
        <taxon>Thalassiosira</taxon>
    </lineage>
</organism>
<evidence type="ECO:0000313" key="2">
    <source>
        <dbReference type="EMBL" id="EJK59713.1"/>
    </source>
</evidence>
<feature type="non-terminal residue" evidence="2">
    <location>
        <position position="135"/>
    </location>
</feature>